<evidence type="ECO:0000313" key="1">
    <source>
        <dbReference type="EMBL" id="RJE24732.1"/>
    </source>
</evidence>
<organism evidence="1 2">
    <name type="scientific">Aspergillus sclerotialis</name>
    <dbReference type="NCBI Taxonomy" id="2070753"/>
    <lineage>
        <taxon>Eukaryota</taxon>
        <taxon>Fungi</taxon>
        <taxon>Dikarya</taxon>
        <taxon>Ascomycota</taxon>
        <taxon>Pezizomycotina</taxon>
        <taxon>Eurotiomycetes</taxon>
        <taxon>Eurotiomycetidae</taxon>
        <taxon>Eurotiales</taxon>
        <taxon>Aspergillaceae</taxon>
        <taxon>Aspergillus</taxon>
        <taxon>Aspergillus subgen. Polypaecilum</taxon>
    </lineage>
</organism>
<dbReference type="OrthoDB" id="4524525at2759"/>
<keyword evidence="2" id="KW-1185">Reference proteome</keyword>
<reference evidence="2" key="1">
    <citation type="submission" date="2017-02" db="EMBL/GenBank/DDBJ databases">
        <authorList>
            <person name="Tafer H."/>
            <person name="Lopandic K."/>
        </authorList>
    </citation>
    <scope>NUCLEOTIDE SEQUENCE [LARGE SCALE GENOMIC DNA]</scope>
    <source>
        <strain evidence="2">CBS 366.77</strain>
    </source>
</reference>
<sequence>MARKANVVLSEDDDDAPIDSDPVCLLCGFDIKIMQSIAVTNTTFPGVAFEEKQWKIYIRTRRKYVLVPSREVENTYFYKYPRLWTAACRAIIKGPNTKHYLTGINILRFDGGCCRYVPRDPHLACIGTKSEDPEFDNSFVHYYTAEIGRQRKWLIGYQCGYSVHAHCWVLLDRVFDGGTEFVEAHLERFIRAARKYWRDHKSLYGSSNWGRQFCGGPPLTFMKCFYGCDIYQNPAVDPKVRRLIEQARKTKAKPSHLCSQFMRVSLDVATLIAEQLCPVNYTVADIKNIRNMLAAFQWVLPECFWSARCRRDVIFELGDIKEIDPINWGALQLDLMTLLIDGKSGLSNRARIIGVITSIKSIYFSMRK</sequence>
<dbReference type="STRING" id="2070753.A0A3A2ZNI7"/>
<protein>
    <submittedName>
        <fullName evidence="1">Uncharacterized protein</fullName>
    </submittedName>
</protein>
<evidence type="ECO:0000313" key="2">
    <source>
        <dbReference type="Proteomes" id="UP000266188"/>
    </source>
</evidence>
<dbReference type="EMBL" id="MVGC01000070">
    <property type="protein sequence ID" value="RJE24732.1"/>
    <property type="molecule type" value="Genomic_DNA"/>
</dbReference>
<proteinExistence type="predicted"/>
<name>A0A3A2ZNI7_9EURO</name>
<dbReference type="AlphaFoldDB" id="A0A3A2ZNI7"/>
<comment type="caution">
    <text evidence="1">The sequence shown here is derived from an EMBL/GenBank/DDBJ whole genome shotgun (WGS) entry which is preliminary data.</text>
</comment>
<accession>A0A3A2ZNI7</accession>
<gene>
    <name evidence="1" type="ORF">PHISCL_02941</name>
</gene>
<dbReference type="Proteomes" id="UP000266188">
    <property type="component" value="Unassembled WGS sequence"/>
</dbReference>